<evidence type="ECO:0000256" key="9">
    <source>
        <dbReference type="ARBA" id="ARBA00023242"/>
    </source>
</evidence>
<accession>A0A7I4YQT4</accession>
<dbReference type="FunFam" id="3.30.160.60:FF:001228">
    <property type="entry name" value="Zinc finger protein 236"/>
    <property type="match status" value="1"/>
</dbReference>
<feature type="compositionally biased region" description="Basic and acidic residues" evidence="11">
    <location>
        <begin position="401"/>
        <end position="413"/>
    </location>
</feature>
<evidence type="ECO:0000256" key="4">
    <source>
        <dbReference type="ARBA" id="ARBA00022771"/>
    </source>
</evidence>
<keyword evidence="9" id="KW-0539">Nucleus</keyword>
<evidence type="ECO:0000256" key="7">
    <source>
        <dbReference type="ARBA" id="ARBA00023125"/>
    </source>
</evidence>
<feature type="domain" description="C2H2-type" evidence="12">
    <location>
        <begin position="91"/>
        <end position="119"/>
    </location>
</feature>
<proteinExistence type="predicted"/>
<keyword evidence="8" id="KW-0804">Transcription</keyword>
<organism evidence="13 14">
    <name type="scientific">Haemonchus contortus</name>
    <name type="common">Barber pole worm</name>
    <dbReference type="NCBI Taxonomy" id="6289"/>
    <lineage>
        <taxon>Eukaryota</taxon>
        <taxon>Metazoa</taxon>
        <taxon>Ecdysozoa</taxon>
        <taxon>Nematoda</taxon>
        <taxon>Chromadorea</taxon>
        <taxon>Rhabditida</taxon>
        <taxon>Rhabditina</taxon>
        <taxon>Rhabditomorpha</taxon>
        <taxon>Strongyloidea</taxon>
        <taxon>Trichostrongylidae</taxon>
        <taxon>Haemonchus</taxon>
    </lineage>
</organism>
<evidence type="ECO:0000259" key="12">
    <source>
        <dbReference type="PROSITE" id="PS50157"/>
    </source>
</evidence>
<dbReference type="GO" id="GO:0005634">
    <property type="term" value="C:nucleus"/>
    <property type="evidence" value="ECO:0007669"/>
    <property type="project" value="UniProtKB-SubCell"/>
</dbReference>
<keyword evidence="2" id="KW-0479">Metal-binding</keyword>
<reference evidence="14" key="1">
    <citation type="submission" date="2020-12" db="UniProtKB">
        <authorList>
            <consortium name="WormBaseParasite"/>
        </authorList>
    </citation>
    <scope>IDENTIFICATION</scope>
    <source>
        <strain evidence="14">MHco3</strain>
    </source>
</reference>
<dbReference type="GO" id="GO:0000978">
    <property type="term" value="F:RNA polymerase II cis-regulatory region sequence-specific DNA binding"/>
    <property type="evidence" value="ECO:0007669"/>
    <property type="project" value="TreeGrafter"/>
</dbReference>
<keyword evidence="13" id="KW-1185">Reference proteome</keyword>
<comment type="subcellular location">
    <subcellularLocation>
        <location evidence="1">Nucleus</location>
    </subcellularLocation>
</comment>
<evidence type="ECO:0000256" key="1">
    <source>
        <dbReference type="ARBA" id="ARBA00004123"/>
    </source>
</evidence>
<feature type="region of interest" description="Disordered" evidence="11">
    <location>
        <begin position="384"/>
        <end position="413"/>
    </location>
</feature>
<feature type="domain" description="C2H2-type" evidence="12">
    <location>
        <begin position="241"/>
        <end position="264"/>
    </location>
</feature>
<dbReference type="SUPFAM" id="SSF57667">
    <property type="entry name" value="beta-beta-alpha zinc fingers"/>
    <property type="match status" value="4"/>
</dbReference>
<dbReference type="WBParaSite" id="HCON_00131220-00001">
    <property type="protein sequence ID" value="HCON_00131220-00001"/>
    <property type="gene ID" value="HCON_00131220"/>
</dbReference>
<dbReference type="GO" id="GO:0001228">
    <property type="term" value="F:DNA-binding transcription activator activity, RNA polymerase II-specific"/>
    <property type="evidence" value="ECO:0007669"/>
    <property type="project" value="TreeGrafter"/>
</dbReference>
<dbReference type="AlphaFoldDB" id="A0A7I4YQT4"/>
<evidence type="ECO:0000256" key="2">
    <source>
        <dbReference type="ARBA" id="ARBA00022723"/>
    </source>
</evidence>
<evidence type="ECO:0000256" key="6">
    <source>
        <dbReference type="ARBA" id="ARBA00023015"/>
    </source>
</evidence>
<dbReference type="InterPro" id="IPR036236">
    <property type="entry name" value="Znf_C2H2_sf"/>
</dbReference>
<feature type="domain" description="C2H2-type" evidence="12">
    <location>
        <begin position="30"/>
        <end position="58"/>
    </location>
</feature>
<keyword evidence="5" id="KW-0862">Zinc</keyword>
<feature type="domain" description="C2H2-type" evidence="12">
    <location>
        <begin position="63"/>
        <end position="90"/>
    </location>
</feature>
<dbReference type="Proteomes" id="UP000025227">
    <property type="component" value="Unplaced"/>
</dbReference>
<dbReference type="GO" id="GO:0008270">
    <property type="term" value="F:zinc ion binding"/>
    <property type="evidence" value="ECO:0007669"/>
    <property type="project" value="UniProtKB-KW"/>
</dbReference>
<evidence type="ECO:0000313" key="13">
    <source>
        <dbReference type="Proteomes" id="UP000025227"/>
    </source>
</evidence>
<keyword evidence="7" id="KW-0238">DNA-binding</keyword>
<dbReference type="OrthoDB" id="6020621at2759"/>
<dbReference type="PROSITE" id="PS50157">
    <property type="entry name" value="ZINC_FINGER_C2H2_2"/>
    <property type="match status" value="5"/>
</dbReference>
<name>A0A7I4YQT4_HAECO</name>
<dbReference type="Gene3D" id="3.30.160.60">
    <property type="entry name" value="Classic Zinc Finger"/>
    <property type="match status" value="4"/>
</dbReference>
<dbReference type="PROSITE" id="PS00028">
    <property type="entry name" value="ZINC_FINGER_C2H2_1"/>
    <property type="match status" value="5"/>
</dbReference>
<keyword evidence="6" id="KW-0805">Transcription regulation</keyword>
<dbReference type="PANTHER" id="PTHR24376">
    <property type="entry name" value="ZINC FINGER PROTEIN"/>
    <property type="match status" value="1"/>
</dbReference>
<sequence>MFSVPFPKKDAFGTCVSSNQVQMSGTSKVVECTICRKSFACLRYVVKHMARVHSKEKEDKKPLECSICSKSFPRLSHLQRHQLIHIKDREWGCPFCEQSFVQKAHLMRHIGRWHASQYRDGLEERIAANKWRSKDKPIDPLEKLETNAPSTQQCSDLLSRLLCTQCGMTFDNRTDLDRHHTNTHRPLKCKHCGEVFDGYGNLRAHELRQRAQSFECSCGASFSRLSELRIHRDSCRKRGSFLCIVCDRLFTQRVQLDRHWKKEHFVSAQCAECGWIAAAPLRKAEHALEVHKKDICGYCGMGEPSSDHVSLVHWKRLKKSIPIGKSCEKLDRPSDTESCNLPVEFKNTSPSVEECKNSNNSGDQKSHNVLPSRKELFVDCSGTSSIASGSGSETNNSLESALDREHEKSHHASIDLPKAAPVREEAYLNVVLSIPNHVVDDFYFGDRLPDEIRQLFPELTHARVCIVEPFVGQKRFLSLHIPVIRPPETSGQADRLLSVPIYV</sequence>
<keyword evidence="3" id="KW-0677">Repeat</keyword>
<evidence type="ECO:0000256" key="11">
    <source>
        <dbReference type="SAM" id="MobiDB-lite"/>
    </source>
</evidence>
<evidence type="ECO:0000256" key="8">
    <source>
        <dbReference type="ARBA" id="ARBA00023163"/>
    </source>
</evidence>
<feature type="region of interest" description="Disordered" evidence="11">
    <location>
        <begin position="349"/>
        <end position="368"/>
    </location>
</feature>
<dbReference type="SMART" id="SM00355">
    <property type="entry name" value="ZnF_C2H2"/>
    <property type="match status" value="7"/>
</dbReference>
<feature type="domain" description="C2H2-type" evidence="12">
    <location>
        <begin position="161"/>
        <end position="189"/>
    </location>
</feature>
<evidence type="ECO:0000313" key="14">
    <source>
        <dbReference type="WBParaSite" id="HCON_00131220-00001"/>
    </source>
</evidence>
<keyword evidence="4 10" id="KW-0863">Zinc-finger</keyword>
<dbReference type="PANTHER" id="PTHR24376:SF130">
    <property type="entry name" value="ZINC FINGER PROTEIN 384"/>
    <property type="match status" value="1"/>
</dbReference>
<dbReference type="InterPro" id="IPR013087">
    <property type="entry name" value="Znf_C2H2_type"/>
</dbReference>
<evidence type="ECO:0000256" key="3">
    <source>
        <dbReference type="ARBA" id="ARBA00022737"/>
    </source>
</evidence>
<evidence type="ECO:0000256" key="10">
    <source>
        <dbReference type="PROSITE-ProRule" id="PRU00042"/>
    </source>
</evidence>
<protein>
    <submittedName>
        <fullName evidence="14">Zinc finger domain containing protein</fullName>
    </submittedName>
</protein>
<dbReference type="Pfam" id="PF00096">
    <property type="entry name" value="zf-C2H2"/>
    <property type="match status" value="3"/>
</dbReference>
<dbReference type="OMA" id="VECTICR"/>
<evidence type="ECO:0000256" key="5">
    <source>
        <dbReference type="ARBA" id="ARBA00022833"/>
    </source>
</evidence>